<evidence type="ECO:0000313" key="7">
    <source>
        <dbReference type="EMBL" id="KAE9245219.1"/>
    </source>
</evidence>
<dbReference type="GO" id="GO:0005524">
    <property type="term" value="F:ATP binding"/>
    <property type="evidence" value="ECO:0007669"/>
    <property type="project" value="InterPro"/>
</dbReference>
<evidence type="ECO:0000259" key="2">
    <source>
        <dbReference type="SMART" id="SM00382"/>
    </source>
</evidence>
<dbReference type="EMBL" id="QXGD01000270">
    <property type="protein sequence ID" value="KAE9245219.1"/>
    <property type="molecule type" value="Genomic_DNA"/>
</dbReference>
<feature type="region of interest" description="Disordered" evidence="1">
    <location>
        <begin position="1"/>
        <end position="29"/>
    </location>
</feature>
<feature type="compositionally biased region" description="Acidic residues" evidence="1">
    <location>
        <begin position="20"/>
        <end position="29"/>
    </location>
</feature>
<dbReference type="InterPro" id="IPR027417">
    <property type="entry name" value="P-loop_NTPase"/>
</dbReference>
<dbReference type="OrthoDB" id="98960at2759"/>
<evidence type="ECO:0000313" key="16">
    <source>
        <dbReference type="Proteomes" id="UP000486351"/>
    </source>
</evidence>
<dbReference type="Proteomes" id="UP000441208">
    <property type="component" value="Unassembled WGS sequence"/>
</dbReference>
<sequence>MGTTASAPAREAAYDRSSSEESDASELEETMSMPPFLGSVQDMVDSVKSEQDAARLTTLVRQAAERRADLFHYAAAVGDQAFFSIIMAFLPTPVFAREMRRRNANGRRPLECCEHMHPTLASALKTFFIKNGVDLDNNVNANVSTAARAQARRIVKLDEIVGMEKPRERILQAIRLSETTPDVPVKPVLLEGPPGTGKSFLAMCIAAELGLEIVEIKTHDVLNHRLGGTESQVRAYFERAARVTPLPALVVINEFESMCPKLKDSSESWHSTLRQCFLTLFDDTIDPASKFWGVRVVLTTNFVDNVDSAALSRMERIHIPLPSASDLMLLFPKICRDRVPHLDVELIDWESVASVGHELLSVRGVQDVIASVARKLLAAGTAATSSDFEEAVYDVVGDVPPEPLKRTDKFSRVSIPPKLVLSTDLASCIARCGWRFSSAPTAVYRQVFTLEEVNSTSTFILREMETDSYFSGRGCHRALINPSADQKRWKPFDKYEVFVQCAASDGDQPVPAETTSVYIESSGNVGAQRLEWTDADVHLAVYPRGAWYSSISACLAPRMKLFEAGRVFVESKADSVLRNVDSNAVLVIRSDDNSYLVGDDAVLVAGGVTLATLNGLGYRVFLAAKAQTQLLPPHVAVAYFSHPAVLGDNNLKQLVIGKNRFVVCPNTATTVGSTLRANSIFYAALDAVYVRQTQFEATDIASLRKHGHNLLAVPADGPTSVWSGCSIADFACEASFLAMFDVYTPCTGPSQVLAAGATLMVDVRALSRPLSAGKKFAILRYYPSAQMVSQELTTHHGAAIGESGARVRDKGYNDDSFLKGFRKGWYEDVYWRMVGDSPNTFLSGGVDGNDYKFNIRQEHGFGFDNRRIMIKLPVHGVVFCRGVGDDASNPTMACVLFNPVDGKLWNTEAHMYQLGRWNDIVQ</sequence>
<dbReference type="Proteomes" id="UP000440732">
    <property type="component" value="Unassembled WGS sequence"/>
</dbReference>
<evidence type="ECO:0000313" key="10">
    <source>
        <dbReference type="Proteomes" id="UP000429523"/>
    </source>
</evidence>
<evidence type="ECO:0000313" key="4">
    <source>
        <dbReference type="EMBL" id="KAE9125006.1"/>
    </source>
</evidence>
<evidence type="ECO:0000313" key="9">
    <source>
        <dbReference type="EMBL" id="KAE9352525.1"/>
    </source>
</evidence>
<evidence type="ECO:0000313" key="14">
    <source>
        <dbReference type="Proteomes" id="UP000440732"/>
    </source>
</evidence>
<dbReference type="EMBL" id="QXGF01000263">
    <property type="protein sequence ID" value="KAE8943234.1"/>
    <property type="molecule type" value="Genomic_DNA"/>
</dbReference>
<organism evidence="3 10">
    <name type="scientific">Phytophthora fragariae</name>
    <dbReference type="NCBI Taxonomy" id="53985"/>
    <lineage>
        <taxon>Eukaryota</taxon>
        <taxon>Sar</taxon>
        <taxon>Stramenopiles</taxon>
        <taxon>Oomycota</taxon>
        <taxon>Peronosporomycetes</taxon>
        <taxon>Peronosporales</taxon>
        <taxon>Peronosporaceae</taxon>
        <taxon>Phytophthora</taxon>
    </lineage>
</organism>
<dbReference type="SMART" id="SM00382">
    <property type="entry name" value="AAA"/>
    <property type="match status" value="1"/>
</dbReference>
<dbReference type="EMBL" id="QXGA01000213">
    <property type="protein sequence ID" value="KAE9149946.1"/>
    <property type="molecule type" value="Genomic_DNA"/>
</dbReference>
<dbReference type="EMBL" id="QXFY01000200">
    <property type="protein sequence ID" value="KAE9352525.1"/>
    <property type="molecule type" value="Genomic_DNA"/>
</dbReference>
<protein>
    <recommendedName>
        <fullName evidence="2">AAA+ ATPase domain-containing protein</fullName>
    </recommendedName>
</protein>
<evidence type="ECO:0000313" key="6">
    <source>
        <dbReference type="EMBL" id="KAE9223886.1"/>
    </source>
</evidence>
<evidence type="ECO:0000313" key="5">
    <source>
        <dbReference type="EMBL" id="KAE9149946.1"/>
    </source>
</evidence>
<gene>
    <name evidence="8" type="ORF">PF001_g2602</name>
    <name evidence="7" type="ORF">PF002_g7355</name>
    <name evidence="6" type="ORF">PF005_g6135</name>
    <name evidence="5" type="ORF">PF006_g5626</name>
    <name evidence="4" type="ORF">PF007_g6512</name>
    <name evidence="9" type="ORF">PF008_g5412</name>
    <name evidence="3" type="ORF">PF009_g7027</name>
</gene>
<comment type="caution">
    <text evidence="3">The sequence shown here is derived from an EMBL/GenBank/DDBJ whole genome shotgun (WGS) entry which is preliminary data.</text>
</comment>
<dbReference type="AlphaFoldDB" id="A0A6A3FAZ0"/>
<dbReference type="Pfam" id="PF00004">
    <property type="entry name" value="AAA"/>
    <property type="match status" value="1"/>
</dbReference>
<dbReference type="CDD" id="cd19481">
    <property type="entry name" value="RecA-like_protease"/>
    <property type="match status" value="1"/>
</dbReference>
<proteinExistence type="predicted"/>
<dbReference type="Proteomes" id="UP000429523">
    <property type="component" value="Unassembled WGS sequence"/>
</dbReference>
<dbReference type="PANTHER" id="PTHR23074">
    <property type="entry name" value="AAA DOMAIN-CONTAINING"/>
    <property type="match status" value="1"/>
</dbReference>
<evidence type="ECO:0000313" key="8">
    <source>
        <dbReference type="EMBL" id="KAE9326119.1"/>
    </source>
</evidence>
<reference evidence="10 11" key="1">
    <citation type="submission" date="2018-08" db="EMBL/GenBank/DDBJ databases">
        <title>Genomic investigation of the strawberry pathogen Phytophthora fragariae indicates pathogenicity is determined by transcriptional variation in three key races.</title>
        <authorList>
            <person name="Adams T.M."/>
            <person name="Armitage A.D."/>
            <person name="Sobczyk M.K."/>
            <person name="Bates H.J."/>
            <person name="Dunwell J.M."/>
            <person name="Nellist C.F."/>
            <person name="Harrison R.J."/>
        </authorList>
    </citation>
    <scope>NUCLEOTIDE SEQUENCE [LARGE SCALE GENOMIC DNA]</scope>
    <source>
        <strain evidence="8 12">A4</strain>
        <strain evidence="7 13">BC-1</strain>
        <strain evidence="6 11">NOV-27</strain>
        <strain evidence="5 14">NOV-5</strain>
        <strain evidence="4 15">NOV-71</strain>
        <strain evidence="9 16">NOV-77</strain>
        <strain evidence="3 10">NOV-9</strain>
    </source>
</reference>
<evidence type="ECO:0000313" key="3">
    <source>
        <dbReference type="EMBL" id="KAE8943234.1"/>
    </source>
</evidence>
<evidence type="ECO:0000313" key="12">
    <source>
        <dbReference type="Proteomes" id="UP000437068"/>
    </source>
</evidence>
<dbReference type="Proteomes" id="UP000433483">
    <property type="component" value="Unassembled WGS sequence"/>
</dbReference>
<accession>A0A6A3FAZ0</accession>
<evidence type="ECO:0000256" key="1">
    <source>
        <dbReference type="SAM" id="MobiDB-lite"/>
    </source>
</evidence>
<dbReference type="Proteomes" id="UP000486351">
    <property type="component" value="Unassembled WGS sequence"/>
</dbReference>
<dbReference type="InterPro" id="IPR003959">
    <property type="entry name" value="ATPase_AAA_core"/>
</dbReference>
<dbReference type="PANTHER" id="PTHR23074:SF83">
    <property type="entry name" value="VACUOLAR PROTEIN SORTING-ASSOCIATED PROTEIN 4A"/>
    <property type="match status" value="1"/>
</dbReference>
<dbReference type="EMBL" id="QXGE01000074">
    <property type="protein sequence ID" value="KAE9326119.1"/>
    <property type="molecule type" value="Genomic_DNA"/>
</dbReference>
<evidence type="ECO:0000313" key="15">
    <source>
        <dbReference type="Proteomes" id="UP000441208"/>
    </source>
</evidence>
<name>A0A6A3FAZ0_9STRA</name>
<dbReference type="Proteomes" id="UP000437068">
    <property type="component" value="Unassembled WGS sequence"/>
</dbReference>
<dbReference type="SUPFAM" id="SSF52540">
    <property type="entry name" value="P-loop containing nucleoside triphosphate hydrolases"/>
    <property type="match status" value="1"/>
</dbReference>
<evidence type="ECO:0000313" key="13">
    <source>
        <dbReference type="Proteomes" id="UP000440367"/>
    </source>
</evidence>
<keyword evidence="11" id="KW-1185">Reference proteome</keyword>
<dbReference type="Proteomes" id="UP000440367">
    <property type="component" value="Unassembled WGS sequence"/>
</dbReference>
<dbReference type="EMBL" id="QXGB01000223">
    <property type="protein sequence ID" value="KAE9223886.1"/>
    <property type="molecule type" value="Genomic_DNA"/>
</dbReference>
<dbReference type="Gene3D" id="3.40.50.300">
    <property type="entry name" value="P-loop containing nucleotide triphosphate hydrolases"/>
    <property type="match status" value="1"/>
</dbReference>
<dbReference type="InterPro" id="IPR050304">
    <property type="entry name" value="MT-severing_AAA_ATPase"/>
</dbReference>
<dbReference type="InterPro" id="IPR003593">
    <property type="entry name" value="AAA+_ATPase"/>
</dbReference>
<feature type="domain" description="AAA+ ATPase" evidence="2">
    <location>
        <begin position="184"/>
        <end position="325"/>
    </location>
</feature>
<dbReference type="EMBL" id="QXFZ01000243">
    <property type="protein sequence ID" value="KAE9125006.1"/>
    <property type="molecule type" value="Genomic_DNA"/>
</dbReference>
<dbReference type="GO" id="GO:0016887">
    <property type="term" value="F:ATP hydrolysis activity"/>
    <property type="evidence" value="ECO:0007669"/>
    <property type="project" value="InterPro"/>
</dbReference>
<evidence type="ECO:0000313" key="11">
    <source>
        <dbReference type="Proteomes" id="UP000433483"/>
    </source>
</evidence>